<evidence type="ECO:0000256" key="7">
    <source>
        <dbReference type="ARBA" id="ARBA00023098"/>
    </source>
</evidence>
<name>A0A9N9MDC9_9CUCU</name>
<feature type="transmembrane region" description="Helical" evidence="10">
    <location>
        <begin position="115"/>
        <end position="133"/>
    </location>
</feature>
<dbReference type="GO" id="GO:0019367">
    <property type="term" value="P:fatty acid elongation, saturated fatty acid"/>
    <property type="evidence" value="ECO:0007669"/>
    <property type="project" value="TreeGrafter"/>
</dbReference>
<evidence type="ECO:0000256" key="10">
    <source>
        <dbReference type="RuleBase" id="RU361115"/>
    </source>
</evidence>
<accession>A0A9N9MDC9</accession>
<feature type="transmembrane region" description="Helical" evidence="10">
    <location>
        <begin position="234"/>
        <end position="255"/>
    </location>
</feature>
<dbReference type="PANTHER" id="PTHR11157:SF164">
    <property type="entry name" value="ELONGATION OF VERY LONG CHAIN FATTY ACIDS PROTEIN"/>
    <property type="match status" value="1"/>
</dbReference>
<reference evidence="11" key="1">
    <citation type="submission" date="2022-01" db="EMBL/GenBank/DDBJ databases">
        <authorList>
            <person name="King R."/>
        </authorList>
    </citation>
    <scope>NUCLEOTIDE SEQUENCE</scope>
</reference>
<keyword evidence="12" id="KW-1185">Reference proteome</keyword>
<keyword evidence="7 10" id="KW-0443">Lipid metabolism</keyword>
<keyword evidence="2 10" id="KW-0444">Lipid biosynthesis</keyword>
<organism evidence="11 12">
    <name type="scientific">Ceutorhynchus assimilis</name>
    <name type="common">cabbage seed weevil</name>
    <dbReference type="NCBI Taxonomy" id="467358"/>
    <lineage>
        <taxon>Eukaryota</taxon>
        <taxon>Metazoa</taxon>
        <taxon>Ecdysozoa</taxon>
        <taxon>Arthropoda</taxon>
        <taxon>Hexapoda</taxon>
        <taxon>Insecta</taxon>
        <taxon>Pterygota</taxon>
        <taxon>Neoptera</taxon>
        <taxon>Endopterygota</taxon>
        <taxon>Coleoptera</taxon>
        <taxon>Polyphaga</taxon>
        <taxon>Cucujiformia</taxon>
        <taxon>Curculionidae</taxon>
        <taxon>Ceutorhynchinae</taxon>
        <taxon>Ceutorhynchus</taxon>
    </lineage>
</organism>
<evidence type="ECO:0000313" key="12">
    <source>
        <dbReference type="Proteomes" id="UP001152799"/>
    </source>
</evidence>
<proteinExistence type="inferred from homology"/>
<gene>
    <name evidence="11" type="ORF">CEUTPL_LOCUS212</name>
</gene>
<dbReference type="GO" id="GO:0034625">
    <property type="term" value="P:fatty acid elongation, monounsaturated fatty acid"/>
    <property type="evidence" value="ECO:0007669"/>
    <property type="project" value="TreeGrafter"/>
</dbReference>
<evidence type="ECO:0000256" key="2">
    <source>
        <dbReference type="ARBA" id="ARBA00022516"/>
    </source>
</evidence>
<dbReference type="AlphaFoldDB" id="A0A9N9MDC9"/>
<evidence type="ECO:0000256" key="6">
    <source>
        <dbReference type="ARBA" id="ARBA00022989"/>
    </source>
</evidence>
<comment type="similarity">
    <text evidence="10">Belongs to the ELO family.</text>
</comment>
<keyword evidence="4 10" id="KW-0812">Transmembrane</keyword>
<evidence type="ECO:0000256" key="4">
    <source>
        <dbReference type="ARBA" id="ARBA00022692"/>
    </source>
</evidence>
<evidence type="ECO:0000256" key="9">
    <source>
        <dbReference type="ARBA" id="ARBA00023160"/>
    </source>
</evidence>
<dbReference type="EMBL" id="OU892277">
    <property type="protein sequence ID" value="CAG9759463.1"/>
    <property type="molecule type" value="Genomic_DNA"/>
</dbReference>
<sequence length="276" mass="32904">MALILKRAYQSYFWLMDELSDPRALEYPLMRSPIPTIIILYLWLKFIFHWGPEYMKTREPFNLKKIMIVYNILQMIANAYIVYYTIMARDIINWRCTEVDYSNSYWGRKFLSVAYFYYMLKISDLLDTVFFVLRKKNSHVSFLHTYHHFGMVILGWIATKFLGGGHSYFVGMANAAVHTIMYGYYLLTAYDSKFSKMIWLKRFITQAQLVQFGFILFVFVQLLFSGESCRYPKIIAYFIIPQNIFMITLFGDFYIRTYILAPRKKKIAKALLKDDS</sequence>
<keyword evidence="9 10" id="KW-0275">Fatty acid biosynthesis</keyword>
<comment type="catalytic activity">
    <reaction evidence="10">
        <text>a very-long-chain acyl-CoA + malonyl-CoA + H(+) = a very-long-chain 3-oxoacyl-CoA + CO2 + CoA</text>
        <dbReference type="Rhea" id="RHEA:32727"/>
        <dbReference type="ChEBI" id="CHEBI:15378"/>
        <dbReference type="ChEBI" id="CHEBI:16526"/>
        <dbReference type="ChEBI" id="CHEBI:57287"/>
        <dbReference type="ChEBI" id="CHEBI:57384"/>
        <dbReference type="ChEBI" id="CHEBI:90725"/>
        <dbReference type="ChEBI" id="CHEBI:90736"/>
        <dbReference type="EC" id="2.3.1.199"/>
    </reaction>
</comment>
<dbReference type="GO" id="GO:0005789">
    <property type="term" value="C:endoplasmic reticulum membrane"/>
    <property type="evidence" value="ECO:0007669"/>
    <property type="project" value="TreeGrafter"/>
</dbReference>
<evidence type="ECO:0000256" key="1">
    <source>
        <dbReference type="ARBA" id="ARBA00004141"/>
    </source>
</evidence>
<keyword evidence="6 10" id="KW-1133">Transmembrane helix</keyword>
<dbReference type="InterPro" id="IPR002076">
    <property type="entry name" value="ELO_fam"/>
</dbReference>
<feature type="transmembrane region" description="Helical" evidence="10">
    <location>
        <begin position="68"/>
        <end position="86"/>
    </location>
</feature>
<evidence type="ECO:0000256" key="8">
    <source>
        <dbReference type="ARBA" id="ARBA00023136"/>
    </source>
</evidence>
<feature type="transmembrane region" description="Helical" evidence="10">
    <location>
        <begin position="199"/>
        <end position="222"/>
    </location>
</feature>
<keyword evidence="3 10" id="KW-0808">Transferase</keyword>
<comment type="subcellular location">
    <subcellularLocation>
        <location evidence="1">Membrane</location>
        <topology evidence="1">Multi-pass membrane protein</topology>
    </subcellularLocation>
</comment>
<feature type="transmembrane region" description="Helical" evidence="10">
    <location>
        <begin position="145"/>
        <end position="162"/>
    </location>
</feature>
<protein>
    <recommendedName>
        <fullName evidence="10">Elongation of very long chain fatty acids protein</fullName>
        <ecNumber evidence="10">2.3.1.199</ecNumber>
    </recommendedName>
    <alternativeName>
        <fullName evidence="10">Very-long-chain 3-oxoacyl-CoA synthase</fullName>
    </alternativeName>
</protein>
<evidence type="ECO:0000313" key="11">
    <source>
        <dbReference type="EMBL" id="CAG9759463.1"/>
    </source>
</evidence>
<evidence type="ECO:0000256" key="5">
    <source>
        <dbReference type="ARBA" id="ARBA00022832"/>
    </source>
</evidence>
<feature type="transmembrane region" description="Helical" evidence="10">
    <location>
        <begin position="168"/>
        <end position="187"/>
    </location>
</feature>
<dbReference type="Proteomes" id="UP001152799">
    <property type="component" value="Chromosome 1"/>
</dbReference>
<dbReference type="GO" id="GO:0030148">
    <property type="term" value="P:sphingolipid biosynthetic process"/>
    <property type="evidence" value="ECO:0007669"/>
    <property type="project" value="TreeGrafter"/>
</dbReference>
<evidence type="ECO:0000256" key="3">
    <source>
        <dbReference type="ARBA" id="ARBA00022679"/>
    </source>
</evidence>
<keyword evidence="8 10" id="KW-0472">Membrane</keyword>
<keyword evidence="5 10" id="KW-0276">Fatty acid metabolism</keyword>
<dbReference type="GO" id="GO:0034626">
    <property type="term" value="P:fatty acid elongation, polyunsaturated fatty acid"/>
    <property type="evidence" value="ECO:0007669"/>
    <property type="project" value="TreeGrafter"/>
</dbReference>
<dbReference type="PANTHER" id="PTHR11157">
    <property type="entry name" value="FATTY ACID ACYL TRANSFERASE-RELATED"/>
    <property type="match status" value="1"/>
</dbReference>
<dbReference type="Pfam" id="PF01151">
    <property type="entry name" value="ELO"/>
    <property type="match status" value="1"/>
</dbReference>
<dbReference type="EC" id="2.3.1.199" evidence="10"/>
<dbReference type="InterPro" id="IPR030457">
    <property type="entry name" value="ELO_CS"/>
</dbReference>
<dbReference type="GO" id="GO:0009922">
    <property type="term" value="F:fatty acid elongase activity"/>
    <property type="evidence" value="ECO:0007669"/>
    <property type="project" value="UniProtKB-EC"/>
</dbReference>
<dbReference type="OrthoDB" id="434092at2759"/>
<dbReference type="GO" id="GO:0042761">
    <property type="term" value="P:very long-chain fatty acid biosynthetic process"/>
    <property type="evidence" value="ECO:0007669"/>
    <property type="project" value="TreeGrafter"/>
</dbReference>
<dbReference type="PROSITE" id="PS01188">
    <property type="entry name" value="ELO"/>
    <property type="match status" value="1"/>
</dbReference>